<evidence type="ECO:0008006" key="4">
    <source>
        <dbReference type="Google" id="ProtNLM"/>
    </source>
</evidence>
<keyword evidence="1" id="KW-0472">Membrane</keyword>
<evidence type="ECO:0000313" key="2">
    <source>
        <dbReference type="EMBL" id="RYP85216.1"/>
    </source>
</evidence>
<keyword evidence="1" id="KW-1133">Transmembrane helix</keyword>
<comment type="caution">
    <text evidence="2">The sequence shown here is derived from an EMBL/GenBank/DDBJ whole genome shotgun (WGS) entry which is preliminary data.</text>
</comment>
<dbReference type="OrthoDB" id="3765772at2"/>
<accession>A0A4Q4ZD09</accession>
<keyword evidence="3" id="KW-1185">Reference proteome</keyword>
<dbReference type="Proteomes" id="UP000295198">
    <property type="component" value="Unassembled WGS sequence"/>
</dbReference>
<protein>
    <recommendedName>
        <fullName evidence="4">WD40 repeat domain-containing protein</fullName>
    </recommendedName>
</protein>
<organism evidence="2 3">
    <name type="scientific">Nocardioides guangzhouensis</name>
    <dbReference type="NCBI Taxonomy" id="2497878"/>
    <lineage>
        <taxon>Bacteria</taxon>
        <taxon>Bacillati</taxon>
        <taxon>Actinomycetota</taxon>
        <taxon>Actinomycetes</taxon>
        <taxon>Propionibacteriales</taxon>
        <taxon>Nocardioidaceae</taxon>
        <taxon>Nocardioides</taxon>
    </lineage>
</organism>
<dbReference type="EMBL" id="SDKM01000018">
    <property type="protein sequence ID" value="RYP85216.1"/>
    <property type="molecule type" value="Genomic_DNA"/>
</dbReference>
<proteinExistence type="predicted"/>
<dbReference type="RefSeq" id="WP_134718037.1">
    <property type="nucleotide sequence ID" value="NZ_SDKM01000018.1"/>
</dbReference>
<evidence type="ECO:0000256" key="1">
    <source>
        <dbReference type="SAM" id="Phobius"/>
    </source>
</evidence>
<sequence>MVETLSERLHAAADGTPEDHFDPATVIRAGRGRVLRRRAALGGAALATLAVVGGVPLALAGGGGDGDGAPASPPPAERLTLDDASPAVEGRDYVVERTVRSADTEASGGPFVRGITPDGTTVLQRYPHGVERTQESEVGLAPPGGEVRWLAAPPGLGNYAGTAGADLVFEDGGDESDGSVAGFWLFEAQRGRWRAWTDDRGSLVMFDTSAGPVAAGSDQVLTTNGPTFQGPRTQLFRTSTAPGSALAPFATAGNVAQRGTTYAYTDTLARPNHEVTVGDLAAGRTVSFDPHTGDCRQIGVGLAADAVVVTTNCAIGDDPNAMTDIVDHIDVFDLDGRPLASLTGDQLGPVATSDRWLTVKTREEGRAGVYAYSFDDGRLLRLTDRESSYTGDAAGAGDRLVWERPVDGDHGVAFTVARMR</sequence>
<name>A0A4Q4ZD09_9ACTN</name>
<evidence type="ECO:0000313" key="3">
    <source>
        <dbReference type="Proteomes" id="UP000295198"/>
    </source>
</evidence>
<reference evidence="2 3" key="1">
    <citation type="submission" date="2019-01" db="EMBL/GenBank/DDBJ databases">
        <title>Nocardioides guangzhouensis sp. nov., an actinobacterium isolated from soil.</title>
        <authorList>
            <person name="Fu Y."/>
            <person name="Cai Y."/>
            <person name="Lin Z."/>
            <person name="Chen P."/>
        </authorList>
    </citation>
    <scope>NUCLEOTIDE SEQUENCE [LARGE SCALE GENOMIC DNA]</scope>
    <source>
        <strain evidence="2 3">130</strain>
    </source>
</reference>
<gene>
    <name evidence="2" type="ORF">EKO23_13240</name>
</gene>
<keyword evidence="1" id="KW-0812">Transmembrane</keyword>
<dbReference type="AlphaFoldDB" id="A0A4Q4ZD09"/>
<feature type="transmembrane region" description="Helical" evidence="1">
    <location>
        <begin position="39"/>
        <end position="59"/>
    </location>
</feature>